<sequence>MGDARDLLQRIKQERAGVKRVRSDSIQENKKQKALPNDNNKKITKYEVSPDSISQARLKPSNDEIAKSQAKTSLPDDFFDESVPKNENLINEEWSFFQNEINGIEQQATQKESLLQEEELRKQSEASDLKEKEPSNDQALSDEVDTNLHPDDYDALYLEDSNHDYRGKLSLIIKSFQNKQQESLESATNVYDEESEGSIIDDSSLWGFQENT</sequence>
<evidence type="ECO:0000256" key="1">
    <source>
        <dbReference type="SAM" id="MobiDB-lite"/>
    </source>
</evidence>
<evidence type="ECO:0000313" key="3">
    <source>
        <dbReference type="Proteomes" id="UP001212411"/>
    </source>
</evidence>
<dbReference type="EMBL" id="CP115613">
    <property type="protein sequence ID" value="WBW75409.1"/>
    <property type="molecule type" value="Genomic_DNA"/>
</dbReference>
<evidence type="ECO:0000313" key="2">
    <source>
        <dbReference type="EMBL" id="WBW75409.1"/>
    </source>
</evidence>
<feature type="compositionally biased region" description="Basic and acidic residues" evidence="1">
    <location>
        <begin position="118"/>
        <end position="135"/>
    </location>
</feature>
<protein>
    <submittedName>
        <fullName evidence="2">Schizosaccharomyces specific protein</fullName>
    </submittedName>
</protein>
<dbReference type="Proteomes" id="UP001212411">
    <property type="component" value="Chromosome 3"/>
</dbReference>
<feature type="region of interest" description="Disordered" evidence="1">
    <location>
        <begin position="18"/>
        <end position="80"/>
    </location>
</feature>
<reference evidence="2 3" key="1">
    <citation type="journal article" date="2023" name="G3 (Bethesda)">
        <title>A high-quality reference genome for the fission yeast Schizosaccharomyces osmophilus.</title>
        <authorList>
            <person name="Jia G.S."/>
            <person name="Zhang W.C."/>
            <person name="Liang Y."/>
            <person name="Liu X.H."/>
            <person name="Rhind N."/>
            <person name="Pidoux A."/>
            <person name="Brysch-Herzberg M."/>
            <person name="Du L.L."/>
        </authorList>
    </citation>
    <scope>NUCLEOTIDE SEQUENCE [LARGE SCALE GENOMIC DNA]</scope>
    <source>
        <strain evidence="2 3">CBS 15793</strain>
    </source>
</reference>
<dbReference type="AlphaFoldDB" id="A0AAF0AZT1"/>
<dbReference type="KEGG" id="som:SOMG_04512"/>
<proteinExistence type="predicted"/>
<feature type="region of interest" description="Disordered" evidence="1">
    <location>
        <begin position="107"/>
        <end position="150"/>
    </location>
</feature>
<name>A0AAF0AZT1_9SCHI</name>
<keyword evidence="3" id="KW-1185">Reference proteome</keyword>
<gene>
    <name evidence="2" type="ORF">SOMG_04512</name>
</gene>
<dbReference type="RefSeq" id="XP_056039652.1">
    <property type="nucleotide sequence ID" value="XM_056183296.1"/>
</dbReference>
<accession>A0AAF0AZT1</accession>
<organism evidence="2 3">
    <name type="scientific">Schizosaccharomyces osmophilus</name>
    <dbReference type="NCBI Taxonomy" id="2545709"/>
    <lineage>
        <taxon>Eukaryota</taxon>
        <taxon>Fungi</taxon>
        <taxon>Dikarya</taxon>
        <taxon>Ascomycota</taxon>
        <taxon>Taphrinomycotina</taxon>
        <taxon>Schizosaccharomycetes</taxon>
        <taxon>Schizosaccharomycetales</taxon>
        <taxon>Schizosaccharomycetaceae</taxon>
        <taxon>Schizosaccharomyces</taxon>
    </lineage>
</organism>
<dbReference type="GeneID" id="80877985"/>
<feature type="compositionally biased region" description="Basic and acidic residues" evidence="1">
    <location>
        <begin position="18"/>
        <end position="31"/>
    </location>
</feature>